<dbReference type="InterPro" id="IPR047216">
    <property type="entry name" value="Endonuclease_DUF559_bact"/>
</dbReference>
<dbReference type="CDD" id="cd01038">
    <property type="entry name" value="Endonuclease_DUF559"/>
    <property type="match status" value="1"/>
</dbReference>
<name>A0A844ZQU0_9SPHN</name>
<reference evidence="2 3" key="1">
    <citation type="submission" date="2019-12" db="EMBL/GenBank/DDBJ databases">
        <title>Genomic-based taxomic classification of the family Erythrobacteraceae.</title>
        <authorList>
            <person name="Xu L."/>
        </authorList>
    </citation>
    <scope>NUCLEOTIDE SEQUENCE [LARGE SCALE GENOMIC DNA]</scope>
    <source>
        <strain evidence="2 3">KCTC 52763</strain>
    </source>
</reference>
<keyword evidence="3" id="KW-1185">Reference proteome</keyword>
<proteinExistence type="predicted"/>
<dbReference type="PANTHER" id="PTHR38590">
    <property type="entry name" value="BLL0828 PROTEIN"/>
    <property type="match status" value="1"/>
</dbReference>
<dbReference type="Gene3D" id="3.40.960.10">
    <property type="entry name" value="VSR Endonuclease"/>
    <property type="match status" value="1"/>
</dbReference>
<evidence type="ECO:0000259" key="1">
    <source>
        <dbReference type="Pfam" id="PF04480"/>
    </source>
</evidence>
<protein>
    <submittedName>
        <fullName evidence="2">DUF559 domain-containing protein</fullName>
    </submittedName>
</protein>
<dbReference type="InterPro" id="IPR011335">
    <property type="entry name" value="Restrct_endonuc-II-like"/>
</dbReference>
<organism evidence="2 3">
    <name type="scientific">Pontixanthobacter aquaemixtae</name>
    <dbReference type="NCBI Taxonomy" id="1958940"/>
    <lineage>
        <taxon>Bacteria</taxon>
        <taxon>Pseudomonadati</taxon>
        <taxon>Pseudomonadota</taxon>
        <taxon>Alphaproteobacteria</taxon>
        <taxon>Sphingomonadales</taxon>
        <taxon>Erythrobacteraceae</taxon>
        <taxon>Pontixanthobacter</taxon>
    </lineage>
</organism>
<dbReference type="PANTHER" id="PTHR38590:SF1">
    <property type="entry name" value="BLL0828 PROTEIN"/>
    <property type="match status" value="1"/>
</dbReference>
<dbReference type="EMBL" id="WTYX01000001">
    <property type="protein sequence ID" value="MXO90173.1"/>
    <property type="molecule type" value="Genomic_DNA"/>
</dbReference>
<sequence length="112" mass="12539">MTGISRKLRSNATDAERVLWSHLRASQLGGVKFTRQFPIGIYIVDFACRSLRLAIECDGGQHSESKTDAARSAAIEDHGYQVIRFWNHDILENTDGVLEAILEEIALARNEP</sequence>
<evidence type="ECO:0000313" key="3">
    <source>
        <dbReference type="Proteomes" id="UP000442714"/>
    </source>
</evidence>
<accession>A0A844ZQU0</accession>
<gene>
    <name evidence="2" type="ORF">GRI41_05025</name>
</gene>
<feature type="domain" description="DUF559" evidence="1">
    <location>
        <begin position="4"/>
        <end position="105"/>
    </location>
</feature>
<dbReference type="Proteomes" id="UP000442714">
    <property type="component" value="Unassembled WGS sequence"/>
</dbReference>
<dbReference type="SUPFAM" id="SSF52980">
    <property type="entry name" value="Restriction endonuclease-like"/>
    <property type="match status" value="1"/>
</dbReference>
<evidence type="ECO:0000313" key="2">
    <source>
        <dbReference type="EMBL" id="MXO90173.1"/>
    </source>
</evidence>
<dbReference type="Pfam" id="PF04480">
    <property type="entry name" value="DUF559"/>
    <property type="match status" value="1"/>
</dbReference>
<dbReference type="AlphaFoldDB" id="A0A844ZQU0"/>
<dbReference type="OrthoDB" id="9798754at2"/>
<dbReference type="InterPro" id="IPR007569">
    <property type="entry name" value="DUF559"/>
</dbReference>
<comment type="caution">
    <text evidence="2">The sequence shown here is derived from an EMBL/GenBank/DDBJ whole genome shotgun (WGS) entry which is preliminary data.</text>
</comment>